<evidence type="ECO:0000313" key="1">
    <source>
        <dbReference type="EMBL" id="KAJ8069704.1"/>
    </source>
</evidence>
<protein>
    <submittedName>
        <fullName evidence="1">Uncharacterized protein</fullName>
    </submittedName>
</protein>
<evidence type="ECO:0000313" key="2">
    <source>
        <dbReference type="Proteomes" id="UP001152300"/>
    </source>
</evidence>
<dbReference type="AlphaFoldDB" id="A0A9X0AVG9"/>
<comment type="caution">
    <text evidence="1">The sequence shown here is derived from an EMBL/GenBank/DDBJ whole genome shotgun (WGS) entry which is preliminary data.</text>
</comment>
<dbReference type="EMBL" id="JAPEIS010000001">
    <property type="protein sequence ID" value="KAJ8069704.1"/>
    <property type="molecule type" value="Genomic_DNA"/>
</dbReference>
<organism evidence="1 2">
    <name type="scientific">Sclerotinia nivalis</name>
    <dbReference type="NCBI Taxonomy" id="352851"/>
    <lineage>
        <taxon>Eukaryota</taxon>
        <taxon>Fungi</taxon>
        <taxon>Dikarya</taxon>
        <taxon>Ascomycota</taxon>
        <taxon>Pezizomycotina</taxon>
        <taxon>Leotiomycetes</taxon>
        <taxon>Helotiales</taxon>
        <taxon>Sclerotiniaceae</taxon>
        <taxon>Sclerotinia</taxon>
    </lineage>
</organism>
<reference evidence="1" key="1">
    <citation type="submission" date="2022-11" db="EMBL/GenBank/DDBJ databases">
        <title>Genome Resource of Sclerotinia nivalis Strain SnTB1, a Plant Pathogen Isolated from American Ginseng.</title>
        <authorList>
            <person name="Fan S."/>
        </authorList>
    </citation>
    <scope>NUCLEOTIDE SEQUENCE</scope>
    <source>
        <strain evidence="1">SnTB1</strain>
    </source>
</reference>
<proteinExistence type="predicted"/>
<accession>A0A9X0AVG9</accession>
<keyword evidence="2" id="KW-1185">Reference proteome</keyword>
<sequence>MPITLGSHTYINNMIRASFEEASYISLTPEDPELPTFTLQRYEELRNEASVMEDSSVIRRGIF</sequence>
<dbReference type="Proteomes" id="UP001152300">
    <property type="component" value="Unassembled WGS sequence"/>
</dbReference>
<gene>
    <name evidence="1" type="ORF">OCU04_000129</name>
</gene>
<name>A0A9X0AVG9_9HELO</name>